<evidence type="ECO:0000256" key="7">
    <source>
        <dbReference type="RuleBase" id="RU000461"/>
    </source>
</evidence>
<gene>
    <name evidence="9" type="primary">patH-1</name>
    <name evidence="9" type="ORF">C8035_v003280</name>
</gene>
<keyword evidence="4 6" id="KW-0408">Iron</keyword>
<comment type="caution">
    <text evidence="9">The sequence shown here is derived from an EMBL/GenBank/DDBJ whole genome shotgun (WGS) entry which is preliminary data.</text>
</comment>
<accession>A0A4R8QME4</accession>
<proteinExistence type="inferred from homology"/>
<keyword evidence="6 7" id="KW-0349">Heme</keyword>
<dbReference type="InterPro" id="IPR002401">
    <property type="entry name" value="Cyt_P450_E_grp-I"/>
</dbReference>
<evidence type="ECO:0000313" key="9">
    <source>
        <dbReference type="EMBL" id="TDZ39390.1"/>
    </source>
</evidence>
<comment type="cofactor">
    <cofactor evidence="6">
        <name>heme</name>
        <dbReference type="ChEBI" id="CHEBI:30413"/>
    </cofactor>
</comment>
<keyword evidence="8" id="KW-0812">Transmembrane</keyword>
<dbReference type="InterPro" id="IPR050364">
    <property type="entry name" value="Cytochrome_P450_fung"/>
</dbReference>
<evidence type="ECO:0000256" key="6">
    <source>
        <dbReference type="PIRSR" id="PIRSR602401-1"/>
    </source>
</evidence>
<dbReference type="InterPro" id="IPR001128">
    <property type="entry name" value="Cyt_P450"/>
</dbReference>
<dbReference type="GO" id="GO:0004497">
    <property type="term" value="F:monooxygenase activity"/>
    <property type="evidence" value="ECO:0007669"/>
    <property type="project" value="UniProtKB-KW"/>
</dbReference>
<feature type="transmembrane region" description="Helical" evidence="8">
    <location>
        <begin position="12"/>
        <end position="30"/>
    </location>
</feature>
<evidence type="ECO:0000256" key="4">
    <source>
        <dbReference type="ARBA" id="ARBA00023004"/>
    </source>
</evidence>
<dbReference type="Gene3D" id="1.10.630.10">
    <property type="entry name" value="Cytochrome P450"/>
    <property type="match status" value="1"/>
</dbReference>
<dbReference type="AlphaFoldDB" id="A0A4R8QME4"/>
<protein>
    <submittedName>
        <fullName evidence="9">Cytochrome P450 monooxygenase patH</fullName>
    </submittedName>
</protein>
<keyword evidence="3 7" id="KW-0560">Oxidoreductase</keyword>
<dbReference type="PRINTS" id="PR00463">
    <property type="entry name" value="EP450I"/>
</dbReference>
<keyword evidence="10" id="KW-1185">Reference proteome</keyword>
<dbReference type="EMBL" id="QAPG01000010">
    <property type="protein sequence ID" value="TDZ39390.1"/>
    <property type="molecule type" value="Genomic_DNA"/>
</dbReference>
<dbReference type="SUPFAM" id="SSF48264">
    <property type="entry name" value="Cytochrome P450"/>
    <property type="match status" value="1"/>
</dbReference>
<dbReference type="GO" id="GO:0020037">
    <property type="term" value="F:heme binding"/>
    <property type="evidence" value="ECO:0007669"/>
    <property type="project" value="InterPro"/>
</dbReference>
<reference evidence="9 10" key="1">
    <citation type="submission" date="2018-11" db="EMBL/GenBank/DDBJ databases">
        <title>Genome sequence and assembly of Colletotrichum spinosum.</title>
        <authorList>
            <person name="Gan P."/>
            <person name="Shirasu K."/>
        </authorList>
    </citation>
    <scope>NUCLEOTIDE SEQUENCE [LARGE SCALE GENOMIC DNA]</scope>
    <source>
        <strain evidence="9 10">CBS 515.97</strain>
    </source>
</reference>
<evidence type="ECO:0000256" key="8">
    <source>
        <dbReference type="SAM" id="Phobius"/>
    </source>
</evidence>
<dbReference type="GO" id="GO:0005506">
    <property type="term" value="F:iron ion binding"/>
    <property type="evidence" value="ECO:0007669"/>
    <property type="project" value="InterPro"/>
</dbReference>
<evidence type="ECO:0000256" key="5">
    <source>
        <dbReference type="ARBA" id="ARBA00023033"/>
    </source>
</evidence>
<dbReference type="Pfam" id="PF00067">
    <property type="entry name" value="p450"/>
    <property type="match status" value="1"/>
</dbReference>
<dbReference type="InterPro" id="IPR017972">
    <property type="entry name" value="Cyt_P450_CS"/>
</dbReference>
<sequence>MSLVTLASHPAAWALLVLPFLYIITNWALAGRRPKNYPPGPPPVLGLGNILQIPPEHAFLKFHEWKQTFGDIIGLKVGSQNMVVLQSAEHVKELIEKRGSIYSDRPQPYITAKLINPGTILSLNNDHTIKRARTAMRYMFGPAEVPRVLALQTALGAMLLREILDDPGEFRTHLKRWALATPLAIVSGQEVGETGPSSTEAYFGTQKRWLRFLTPTTAPPVEIFPALKYLPGFLARWRREALELKGDMFRMMYHMLDGAQAQHAGSAKGLRGGKHESVMSRLIRDGETAADLRFGDHELALFGSGTLDAAVDTIIATTSSVMLVFGAFPEVQKRVQAEVDAIWQDDVPTPEKLEQATYLRAALTETTRWRPAAPTAVPRVLSRDDTYRDYSFSKGTMFIINAWSIHMDEEWYDRPEEFRPERYLDNIWGVRPEKKAAAEKQNRHATYGFGVGRRMCPGLDYAENQVMITMAKMAWEFDVVAKGDQECGIEKAFHSDLVLAPKAFDVDFVPRSEGRKKRLVEDDEEARKVFATWVQ</sequence>
<keyword evidence="5 7" id="KW-0503">Monooxygenase</keyword>
<keyword evidence="8" id="KW-1133">Transmembrane helix</keyword>
<dbReference type="GO" id="GO:0016705">
    <property type="term" value="F:oxidoreductase activity, acting on paired donors, with incorporation or reduction of molecular oxygen"/>
    <property type="evidence" value="ECO:0007669"/>
    <property type="project" value="InterPro"/>
</dbReference>
<evidence type="ECO:0000256" key="1">
    <source>
        <dbReference type="ARBA" id="ARBA00010617"/>
    </source>
</evidence>
<comment type="similarity">
    <text evidence="1 7">Belongs to the cytochrome P450 family.</text>
</comment>
<evidence type="ECO:0000256" key="2">
    <source>
        <dbReference type="ARBA" id="ARBA00022723"/>
    </source>
</evidence>
<dbReference type="Proteomes" id="UP000295083">
    <property type="component" value="Unassembled WGS sequence"/>
</dbReference>
<feature type="binding site" description="axial binding residue" evidence="6">
    <location>
        <position position="456"/>
    </location>
    <ligand>
        <name>heme</name>
        <dbReference type="ChEBI" id="CHEBI:30413"/>
    </ligand>
    <ligandPart>
        <name>Fe</name>
        <dbReference type="ChEBI" id="CHEBI:18248"/>
    </ligandPart>
</feature>
<keyword evidence="8" id="KW-0472">Membrane</keyword>
<name>A0A4R8QME4_9PEZI</name>
<dbReference type="PROSITE" id="PS00086">
    <property type="entry name" value="CYTOCHROME_P450"/>
    <property type="match status" value="1"/>
</dbReference>
<dbReference type="PANTHER" id="PTHR46300">
    <property type="entry name" value="P450, PUTATIVE (EUROFUNG)-RELATED-RELATED"/>
    <property type="match status" value="1"/>
</dbReference>
<evidence type="ECO:0000313" key="10">
    <source>
        <dbReference type="Proteomes" id="UP000295083"/>
    </source>
</evidence>
<organism evidence="9 10">
    <name type="scientific">Colletotrichum spinosum</name>
    <dbReference type="NCBI Taxonomy" id="1347390"/>
    <lineage>
        <taxon>Eukaryota</taxon>
        <taxon>Fungi</taxon>
        <taxon>Dikarya</taxon>
        <taxon>Ascomycota</taxon>
        <taxon>Pezizomycotina</taxon>
        <taxon>Sordariomycetes</taxon>
        <taxon>Hypocreomycetidae</taxon>
        <taxon>Glomerellales</taxon>
        <taxon>Glomerellaceae</taxon>
        <taxon>Colletotrichum</taxon>
        <taxon>Colletotrichum orbiculare species complex</taxon>
    </lineage>
</organism>
<dbReference type="PANTHER" id="PTHR46300:SF2">
    <property type="entry name" value="CYTOCHROME P450 MONOOXYGENASE ALNH-RELATED"/>
    <property type="match status" value="1"/>
</dbReference>
<dbReference type="InterPro" id="IPR036396">
    <property type="entry name" value="Cyt_P450_sf"/>
</dbReference>
<evidence type="ECO:0000256" key="3">
    <source>
        <dbReference type="ARBA" id="ARBA00023002"/>
    </source>
</evidence>
<keyword evidence="2 6" id="KW-0479">Metal-binding</keyword>
<dbReference type="PRINTS" id="PR00385">
    <property type="entry name" value="P450"/>
</dbReference>